<feature type="transmembrane region" description="Helical" evidence="6">
    <location>
        <begin position="169"/>
        <end position="188"/>
    </location>
</feature>
<organism evidence="7 8">
    <name type="scientific">Corynebacterium aurimucosum</name>
    <dbReference type="NCBI Taxonomy" id="169292"/>
    <lineage>
        <taxon>Bacteria</taxon>
        <taxon>Bacillati</taxon>
        <taxon>Actinomycetota</taxon>
        <taxon>Actinomycetes</taxon>
        <taxon>Mycobacteriales</taxon>
        <taxon>Corynebacteriaceae</taxon>
        <taxon>Corynebacterium</taxon>
    </lineage>
</organism>
<feature type="transmembrane region" description="Helical" evidence="6">
    <location>
        <begin position="228"/>
        <end position="250"/>
    </location>
</feature>
<accession>A0A2N6TFB4</accession>
<sequence>MHPPRNSGGEGLLSIYTLTATYFLLSVCGSMTSLSISLHFAELNKGELLVASIFISGTCAQVFAVPFLAPLFNKFNSYHIALAALFLDLLGLLSMAAYPEPLILILGNLVTACLSGLSIPSIFTIADSQVGEGQQAKAFSLLDTARLGGGFLGPPLGGLLLDQRNLQTALFVEACAVGVSLLAFYFLYKSSPPKTLLHSETKDSSPSFLQKVLEAPSLLLKNRSARSALTSIWGAIICTSIFNVSLVFYATQTLHVSGTLYAIIAQAFIVGRIFGARLSARLHSQNAGKVLAGAGFAMGCFIALPGLFPSLWLCIPCFLLGGVCNAAQVAALRIVVVGSVPDEVKPKALSTMGSINSSAMLIGYIIGAPVVSAIGPAAALVVSGFGTSILTAGPTLKTTMYGASGDQDNDGK</sequence>
<keyword evidence="2" id="KW-1003">Cell membrane</keyword>
<feature type="transmembrane region" description="Helical" evidence="6">
    <location>
        <begin position="287"/>
        <end position="304"/>
    </location>
</feature>
<feature type="transmembrane region" description="Helical" evidence="6">
    <location>
        <begin position="78"/>
        <end position="98"/>
    </location>
</feature>
<dbReference type="InterPro" id="IPR011701">
    <property type="entry name" value="MFS"/>
</dbReference>
<keyword evidence="5 6" id="KW-0472">Membrane</keyword>
<name>A0A2N6TFB4_9CORY</name>
<evidence type="ECO:0000256" key="1">
    <source>
        <dbReference type="ARBA" id="ARBA00004651"/>
    </source>
</evidence>
<dbReference type="Pfam" id="PF07690">
    <property type="entry name" value="MFS_1"/>
    <property type="match status" value="1"/>
</dbReference>
<feature type="transmembrane region" description="Helical" evidence="6">
    <location>
        <begin position="20"/>
        <end position="41"/>
    </location>
</feature>
<feature type="transmembrane region" description="Helical" evidence="6">
    <location>
        <begin position="310"/>
        <end position="336"/>
    </location>
</feature>
<evidence type="ECO:0000256" key="6">
    <source>
        <dbReference type="SAM" id="Phobius"/>
    </source>
</evidence>
<dbReference type="Gene3D" id="1.20.1250.20">
    <property type="entry name" value="MFS general substrate transporter like domains"/>
    <property type="match status" value="1"/>
</dbReference>
<keyword evidence="4 6" id="KW-1133">Transmembrane helix</keyword>
<feature type="transmembrane region" description="Helical" evidence="6">
    <location>
        <begin position="48"/>
        <end position="72"/>
    </location>
</feature>
<dbReference type="PANTHER" id="PTHR23513">
    <property type="entry name" value="INTEGRAL MEMBRANE EFFLUX PROTEIN-RELATED"/>
    <property type="match status" value="1"/>
</dbReference>
<evidence type="ECO:0000313" key="7">
    <source>
        <dbReference type="EMBL" id="MTD92329.1"/>
    </source>
</evidence>
<protein>
    <submittedName>
        <fullName evidence="7">MFS transporter</fullName>
    </submittedName>
</protein>
<keyword evidence="3 6" id="KW-0812">Transmembrane</keyword>
<comment type="subcellular location">
    <subcellularLocation>
        <location evidence="1">Cell membrane</location>
        <topology evidence="1">Multi-pass membrane protein</topology>
    </subcellularLocation>
</comment>
<evidence type="ECO:0000256" key="2">
    <source>
        <dbReference type="ARBA" id="ARBA00022475"/>
    </source>
</evidence>
<feature type="transmembrane region" description="Helical" evidence="6">
    <location>
        <begin position="105"/>
        <end position="126"/>
    </location>
</feature>
<dbReference type="EMBL" id="VIOG01000013">
    <property type="protein sequence ID" value="MTD92329.1"/>
    <property type="molecule type" value="Genomic_DNA"/>
</dbReference>
<dbReference type="GO" id="GO:0022857">
    <property type="term" value="F:transmembrane transporter activity"/>
    <property type="evidence" value="ECO:0007669"/>
    <property type="project" value="InterPro"/>
</dbReference>
<proteinExistence type="predicted"/>
<comment type="caution">
    <text evidence="7">The sequence shown here is derived from an EMBL/GenBank/DDBJ whole genome shotgun (WGS) entry which is preliminary data.</text>
</comment>
<dbReference type="SUPFAM" id="SSF103473">
    <property type="entry name" value="MFS general substrate transporter"/>
    <property type="match status" value="1"/>
</dbReference>
<dbReference type="AlphaFoldDB" id="A0A2N6TFB4"/>
<evidence type="ECO:0000256" key="4">
    <source>
        <dbReference type="ARBA" id="ARBA00022989"/>
    </source>
</evidence>
<evidence type="ECO:0000256" key="5">
    <source>
        <dbReference type="ARBA" id="ARBA00023136"/>
    </source>
</evidence>
<dbReference type="Proteomes" id="UP000432568">
    <property type="component" value="Unassembled WGS sequence"/>
</dbReference>
<dbReference type="RefSeq" id="WP_102234641.1">
    <property type="nucleotide sequence ID" value="NZ_PNHI01000023.1"/>
</dbReference>
<evidence type="ECO:0000256" key="3">
    <source>
        <dbReference type="ARBA" id="ARBA00022692"/>
    </source>
</evidence>
<reference evidence="7 8" key="1">
    <citation type="submission" date="2019-07" db="EMBL/GenBank/DDBJ databases">
        <title>Draft genome of C. aurimucosum strain 332.</title>
        <authorList>
            <person name="Pacheco L.G.C."/>
            <person name="Aguiar E.R.G.R."/>
            <person name="Barberis C.M."/>
            <person name="Almuzara M.N."/>
            <person name="Traglia G.M."/>
            <person name="Santos C.S."/>
            <person name="Vay C.A."/>
            <person name="Rocha D.J.P.G."/>
        </authorList>
    </citation>
    <scope>NUCLEOTIDE SEQUENCE [LARGE SCALE GENOMIC DNA]</scope>
    <source>
        <strain evidence="7 8">332</strain>
    </source>
</reference>
<dbReference type="PANTHER" id="PTHR23513:SF6">
    <property type="entry name" value="MAJOR FACILITATOR SUPERFAMILY ASSOCIATED DOMAIN-CONTAINING PROTEIN"/>
    <property type="match status" value="1"/>
</dbReference>
<gene>
    <name evidence="7" type="ORF">FME68_10815</name>
</gene>
<dbReference type="InterPro" id="IPR036259">
    <property type="entry name" value="MFS_trans_sf"/>
</dbReference>
<evidence type="ECO:0000313" key="8">
    <source>
        <dbReference type="Proteomes" id="UP000432568"/>
    </source>
</evidence>
<feature type="transmembrane region" description="Helical" evidence="6">
    <location>
        <begin position="256"/>
        <end position="275"/>
    </location>
</feature>
<dbReference type="GO" id="GO:0005886">
    <property type="term" value="C:plasma membrane"/>
    <property type="evidence" value="ECO:0007669"/>
    <property type="project" value="UniProtKB-SubCell"/>
</dbReference>